<evidence type="ECO:0000313" key="1">
    <source>
        <dbReference type="EMBL" id="CBA76024.1"/>
    </source>
</evidence>
<dbReference type="EMBL" id="FN545258">
    <property type="protein sequence ID" value="CBA76024.1"/>
    <property type="molecule type" value="Genomic_DNA"/>
</dbReference>
<sequence length="200" mass="23255">MSRNLMLRNPIHLRLAKLNSWQHITFMACLCERMYPNYQLFCKQTSFLNPIRYRIILDLIWESLIIKDSKIDFDNQLEKLEEIIPVANNFDIYGVHPAIDACIALSEIIHSYLSGETLDGAIEVSKISIRTIAMFEMTRTGKEMSDEELKELLTIEEEWDIQWEIYRLLTACEERDVALIKGLKSDLREVGISNIGIKVT</sequence>
<gene>
    <name evidence="1" type="ORF">ARN_32860</name>
</gene>
<dbReference type="InterPro" id="IPR007338">
    <property type="entry name" value="DUF416"/>
</dbReference>
<dbReference type="Gene3D" id="1.20.1590.10">
    <property type="entry name" value="YP_001051499.1 domain like"/>
    <property type="match status" value="1"/>
</dbReference>
<protein>
    <recommendedName>
        <fullName evidence="2">DUF416 family protein</fullName>
    </recommendedName>
</protein>
<dbReference type="InterPro" id="IPR023381">
    <property type="entry name" value="YP001051499.1-like_dom_sf"/>
</dbReference>
<evidence type="ECO:0008006" key="2">
    <source>
        <dbReference type="Google" id="ProtNLM"/>
    </source>
</evidence>
<dbReference type="Pfam" id="PF04222">
    <property type="entry name" value="DUF416"/>
    <property type="match status" value="1"/>
</dbReference>
<dbReference type="AlphaFoldDB" id="D2U3Q2"/>
<dbReference type="PROSITE" id="PS51257">
    <property type="entry name" value="PROKAR_LIPOPROTEIN"/>
    <property type="match status" value="1"/>
</dbReference>
<organism evidence="1">
    <name type="scientific">Arsenophonus nasoniae</name>
    <name type="common">son-killer infecting Nasonia vitripennis</name>
    <dbReference type="NCBI Taxonomy" id="638"/>
    <lineage>
        <taxon>Bacteria</taxon>
        <taxon>Pseudomonadati</taxon>
        <taxon>Pseudomonadota</taxon>
        <taxon>Gammaproteobacteria</taxon>
        <taxon>Enterobacterales</taxon>
        <taxon>Morganellaceae</taxon>
        <taxon>Arsenophonus</taxon>
    </lineage>
</organism>
<accession>D2U3Q2</accession>
<proteinExistence type="predicted"/>
<name>D2U3Q2_9GAMM</name>
<reference evidence="1" key="1">
    <citation type="journal article" date="2010" name="Insect Mol. Biol.">
        <title>The draft genome sequence of Arsenophonus nasoniae, son-killer bacterium of Nasonia vitripennis, reveals genes associated with virulence and symbiosis.</title>
        <authorList>
            <person name="Wilkes T."/>
            <person name="Darby A.C."/>
            <person name="Choi J."/>
            <person name="Colborne J.K."/>
            <person name="Werren J.H."/>
            <person name="Hurst G.D.D."/>
        </authorList>
    </citation>
    <scope>NUCLEOTIDE SEQUENCE</scope>
</reference>